<dbReference type="EMBL" id="LGGS01000003">
    <property type="protein sequence ID" value="KUK84116.1"/>
    <property type="molecule type" value="Genomic_DNA"/>
</dbReference>
<dbReference type="Proteomes" id="UP000054705">
    <property type="component" value="Unassembled WGS sequence"/>
</dbReference>
<dbReference type="Pfam" id="PF02272">
    <property type="entry name" value="DHHA1"/>
    <property type="match status" value="1"/>
</dbReference>
<dbReference type="InterPro" id="IPR038763">
    <property type="entry name" value="DHH_sf"/>
</dbReference>
<comment type="caution">
    <text evidence="3">The sequence shown here is derived from an EMBL/GenBank/DDBJ whole genome shotgun (WGS) entry which is preliminary data.</text>
</comment>
<evidence type="ECO:0000313" key="4">
    <source>
        <dbReference type="Proteomes" id="UP000054705"/>
    </source>
</evidence>
<proteinExistence type="predicted"/>
<organism evidence="3 4">
    <name type="scientific">Pelotomaculum thermopropionicum</name>
    <dbReference type="NCBI Taxonomy" id="110500"/>
    <lineage>
        <taxon>Bacteria</taxon>
        <taxon>Bacillati</taxon>
        <taxon>Bacillota</taxon>
        <taxon>Clostridia</taxon>
        <taxon>Eubacteriales</taxon>
        <taxon>Desulfotomaculaceae</taxon>
        <taxon>Pelotomaculum</taxon>
    </lineage>
</organism>
<dbReference type="InterPro" id="IPR051319">
    <property type="entry name" value="Oligoribo/pAp-PDE_c-di-AMP_PDE"/>
</dbReference>
<feature type="domain" description="DDH" evidence="1">
    <location>
        <begin position="17"/>
        <end position="159"/>
    </location>
</feature>
<dbReference type="PANTHER" id="PTHR47618:SF1">
    <property type="entry name" value="BIFUNCTIONAL OLIGORIBONUCLEASE AND PAP PHOSPHATASE NRNA"/>
    <property type="match status" value="1"/>
</dbReference>
<dbReference type="Gene3D" id="3.10.310.30">
    <property type="match status" value="1"/>
</dbReference>
<accession>A0A124FZE9</accession>
<name>A0A124FZE9_9FIRM</name>
<dbReference type="GO" id="GO:0003676">
    <property type="term" value="F:nucleic acid binding"/>
    <property type="evidence" value="ECO:0007669"/>
    <property type="project" value="InterPro"/>
</dbReference>
<gene>
    <name evidence="3" type="ORF">XD97_0026</name>
</gene>
<dbReference type="PANTHER" id="PTHR47618">
    <property type="entry name" value="BIFUNCTIONAL OLIGORIBONUCLEASE AND PAP PHOSPHATASE NRNA"/>
    <property type="match status" value="1"/>
</dbReference>
<dbReference type="AlphaFoldDB" id="A0A124FZE9"/>
<dbReference type="Pfam" id="PF01368">
    <property type="entry name" value="DHH"/>
    <property type="match status" value="1"/>
</dbReference>
<protein>
    <submittedName>
        <fullName evidence="3">Exopolyphosphatase-related protein</fullName>
    </submittedName>
</protein>
<dbReference type="InterPro" id="IPR003156">
    <property type="entry name" value="DHHA1_dom"/>
</dbReference>
<reference evidence="4" key="1">
    <citation type="journal article" date="2015" name="MBio">
        <title>Genome-Resolved Metagenomic Analysis Reveals Roles for Candidate Phyla and Other Microbial Community Members in Biogeochemical Transformations in Oil Reservoirs.</title>
        <authorList>
            <person name="Hu P."/>
            <person name="Tom L."/>
            <person name="Singh A."/>
            <person name="Thomas B.C."/>
            <person name="Baker B.J."/>
            <person name="Piceno Y.M."/>
            <person name="Andersen G.L."/>
            <person name="Banfield J.F."/>
        </authorList>
    </citation>
    <scope>NUCLEOTIDE SEQUENCE [LARGE SCALE GENOMIC DNA]</scope>
</reference>
<dbReference type="InterPro" id="IPR001667">
    <property type="entry name" value="DDH_dom"/>
</dbReference>
<feature type="domain" description="DHHA1" evidence="2">
    <location>
        <begin position="236"/>
        <end position="313"/>
    </location>
</feature>
<evidence type="ECO:0000259" key="2">
    <source>
        <dbReference type="Pfam" id="PF02272"/>
    </source>
</evidence>
<evidence type="ECO:0000313" key="3">
    <source>
        <dbReference type="EMBL" id="KUK84116.1"/>
    </source>
</evidence>
<dbReference type="PATRIC" id="fig|110500.4.peg.262"/>
<sequence length="326" mass="35468">MMASLADIALALKRAERVLICGHVMPDGDCLGSVLALGLAMERLGKMVTMAGPDPVPEIFDFLPGVERFLVGKPPPDEYDTLIVLDCPARERLGRCYCDMVDKDLVIINIDHHTGTKLFGTYTYIDPQAAAVGEILFDLLKLMEIKIDLDIAVCLYTAIFTDTGSFKYDNVKPDTHRRAAKLLEAGVSPAQINIKVHEEKPVEAVLLIGAAINTLSVSPCGRVSWMIVTRDILHSTGAEDEHTEGLVNYARSLKGAEVGLLFHELKNGEYKISFRSKDYVNVNELAALFGGGGHQRAAGCVMNGELDKVKEKIITAAVLASRGSLE</sequence>
<dbReference type="SUPFAM" id="SSF64182">
    <property type="entry name" value="DHH phosphoesterases"/>
    <property type="match status" value="1"/>
</dbReference>
<evidence type="ECO:0000259" key="1">
    <source>
        <dbReference type="Pfam" id="PF01368"/>
    </source>
</evidence>
<dbReference type="Gene3D" id="3.90.1640.10">
    <property type="entry name" value="inorganic pyrophosphatase (n-terminal core)"/>
    <property type="match status" value="1"/>
</dbReference>